<accession>A0A420X078</accession>
<evidence type="ECO:0000313" key="4">
    <source>
        <dbReference type="Proteomes" id="UP000281975"/>
    </source>
</evidence>
<proteinExistence type="predicted"/>
<dbReference type="Pfam" id="PF12804">
    <property type="entry name" value="NTP_transf_3"/>
    <property type="match status" value="1"/>
</dbReference>
<keyword evidence="4" id="KW-1185">Reference proteome</keyword>
<dbReference type="OrthoDB" id="159246at2"/>
<keyword evidence="3" id="KW-0808">Transferase</keyword>
<evidence type="ECO:0000256" key="1">
    <source>
        <dbReference type="ARBA" id="ARBA00022842"/>
    </source>
</evidence>
<organism evidence="3 4">
    <name type="scientific">Kushneria sinocarnis</name>
    <dbReference type="NCBI Taxonomy" id="595502"/>
    <lineage>
        <taxon>Bacteria</taxon>
        <taxon>Pseudomonadati</taxon>
        <taxon>Pseudomonadota</taxon>
        <taxon>Gammaproteobacteria</taxon>
        <taxon>Oceanospirillales</taxon>
        <taxon>Halomonadaceae</taxon>
        <taxon>Kushneria</taxon>
    </lineage>
</organism>
<keyword evidence="1" id="KW-0460">Magnesium</keyword>
<comment type="caution">
    <text evidence="3">The sequence shown here is derived from an EMBL/GenBank/DDBJ whole genome shotgun (WGS) entry which is preliminary data.</text>
</comment>
<dbReference type="AlphaFoldDB" id="A0A420X078"/>
<keyword evidence="3" id="KW-0548">Nucleotidyltransferase</keyword>
<reference evidence="3 4" key="1">
    <citation type="submission" date="2018-10" db="EMBL/GenBank/DDBJ databases">
        <title>Genomic Encyclopedia of Type Strains, Phase IV (KMG-IV): sequencing the most valuable type-strain genomes for metagenomic binning, comparative biology and taxonomic classification.</title>
        <authorList>
            <person name="Goeker M."/>
        </authorList>
    </citation>
    <scope>NUCLEOTIDE SEQUENCE [LARGE SCALE GENOMIC DNA]</scope>
    <source>
        <strain evidence="3 4">DSM 23229</strain>
    </source>
</reference>
<feature type="domain" description="MobA-like NTP transferase" evidence="2">
    <location>
        <begin position="14"/>
        <end position="149"/>
    </location>
</feature>
<dbReference type="InterPro" id="IPR029044">
    <property type="entry name" value="Nucleotide-diphossugar_trans"/>
</dbReference>
<name>A0A420X078_9GAMM</name>
<dbReference type="SUPFAM" id="SSF53448">
    <property type="entry name" value="Nucleotide-diphospho-sugar transferases"/>
    <property type="match status" value="1"/>
</dbReference>
<dbReference type="RefSeq" id="WP_121171730.1">
    <property type="nucleotide sequence ID" value="NZ_RBIN01000002.1"/>
</dbReference>
<sequence length="273" mass="29250">MTQQAAAEAPFADALVLAADRGASDPVALDAGTRCKALAPIAGVAMLERVLGALETSRDVGRIHLAGPPRAIVDAEPALAEMLGADERYWHDSRSSPSASAAAALDEIERERPVLLTTADHALLDGAMVDEFLESARARGLDFAVALVRHETIMARFPEMRRTATRFADGAVCGCNLFAFMTPAGRELAGFWQRVENSRKKPWRVIAGTLGMRGALRYLAGRLTLEEALNRLSSRLGVRIGAVMLERPEAAVDVDSAEDRRAVEALLAAAAEH</sequence>
<dbReference type="EMBL" id="RBIN01000002">
    <property type="protein sequence ID" value="RKR06944.1"/>
    <property type="molecule type" value="Genomic_DNA"/>
</dbReference>
<dbReference type="Gene3D" id="3.90.550.10">
    <property type="entry name" value="Spore Coat Polysaccharide Biosynthesis Protein SpsA, Chain A"/>
    <property type="match status" value="1"/>
</dbReference>
<dbReference type="InterPro" id="IPR025877">
    <property type="entry name" value="MobA-like_NTP_Trfase"/>
</dbReference>
<evidence type="ECO:0000313" key="3">
    <source>
        <dbReference type="EMBL" id="RKR06944.1"/>
    </source>
</evidence>
<evidence type="ECO:0000259" key="2">
    <source>
        <dbReference type="Pfam" id="PF12804"/>
    </source>
</evidence>
<gene>
    <name evidence="3" type="ORF">C7446_0944</name>
</gene>
<dbReference type="GO" id="GO:0016779">
    <property type="term" value="F:nucleotidyltransferase activity"/>
    <property type="evidence" value="ECO:0007669"/>
    <property type="project" value="UniProtKB-KW"/>
</dbReference>
<protein>
    <submittedName>
        <fullName evidence="3">GTP:adenosylcobinamide-phosphate guanylyltransferase</fullName>
    </submittedName>
</protein>
<dbReference type="Proteomes" id="UP000281975">
    <property type="component" value="Unassembled WGS sequence"/>
</dbReference>